<sequence>MPGESEGVTRGQGLKRQLPYPYDQDLSGVLRQLNRRTPASRGRLANDPVTAAYLAAGMRLIETHLGPQAVRTPVDPDDENSIERPLLSFLSQRSVAAEVGNNPAPFPQRGSVSTLRSAWSHHSDYVADLLRFGLWAYHPNHCDATEAADILAQILDGPHFVEAIHRMGFWNVLTLVDRPRFRLELIATAAAEGDEVIQKAMTETYQEILEPWKDICAELLSARGTQLRAGITIETFVDLITAVMEGVALHALAAPDTPSSTAPEGEPWQEQPSSRLSGDASSESAKPTD</sequence>
<dbReference type="SUPFAM" id="SSF48498">
    <property type="entry name" value="Tetracyclin repressor-like, C-terminal domain"/>
    <property type="match status" value="1"/>
</dbReference>
<protein>
    <submittedName>
        <fullName evidence="2">Uncharacterized protein</fullName>
    </submittedName>
</protein>
<dbReference type="RefSeq" id="WP_156220868.1">
    <property type="nucleotide sequence ID" value="NZ_WOFH01000015.1"/>
</dbReference>
<organism evidence="2 3">
    <name type="scientific">Actinomadura litoris</name>
    <dbReference type="NCBI Taxonomy" id="2678616"/>
    <lineage>
        <taxon>Bacteria</taxon>
        <taxon>Bacillati</taxon>
        <taxon>Actinomycetota</taxon>
        <taxon>Actinomycetes</taxon>
        <taxon>Streptosporangiales</taxon>
        <taxon>Thermomonosporaceae</taxon>
        <taxon>Actinomadura</taxon>
    </lineage>
</organism>
<dbReference type="Proteomes" id="UP000432015">
    <property type="component" value="Unassembled WGS sequence"/>
</dbReference>
<feature type="compositionally biased region" description="Polar residues" evidence="1">
    <location>
        <begin position="270"/>
        <end position="289"/>
    </location>
</feature>
<proteinExistence type="predicted"/>
<name>A0A7K1LB94_9ACTN</name>
<keyword evidence="3" id="KW-1185">Reference proteome</keyword>
<comment type="caution">
    <text evidence="2">The sequence shown here is derived from an EMBL/GenBank/DDBJ whole genome shotgun (WGS) entry which is preliminary data.</text>
</comment>
<evidence type="ECO:0000313" key="3">
    <source>
        <dbReference type="Proteomes" id="UP000432015"/>
    </source>
</evidence>
<feature type="region of interest" description="Disordered" evidence="1">
    <location>
        <begin position="1"/>
        <end position="20"/>
    </location>
</feature>
<evidence type="ECO:0000256" key="1">
    <source>
        <dbReference type="SAM" id="MobiDB-lite"/>
    </source>
</evidence>
<dbReference type="EMBL" id="WOFH01000015">
    <property type="protein sequence ID" value="MUN41697.1"/>
    <property type="molecule type" value="Genomic_DNA"/>
</dbReference>
<feature type="region of interest" description="Disordered" evidence="1">
    <location>
        <begin position="254"/>
        <end position="289"/>
    </location>
</feature>
<dbReference type="Gene3D" id="1.10.357.10">
    <property type="entry name" value="Tetracycline Repressor, domain 2"/>
    <property type="match status" value="1"/>
</dbReference>
<dbReference type="InterPro" id="IPR036271">
    <property type="entry name" value="Tet_transcr_reg_TetR-rel_C_sf"/>
</dbReference>
<evidence type="ECO:0000313" key="2">
    <source>
        <dbReference type="EMBL" id="MUN41697.1"/>
    </source>
</evidence>
<dbReference type="AlphaFoldDB" id="A0A7K1LB94"/>
<gene>
    <name evidence="2" type="ORF">GNZ18_34675</name>
</gene>
<accession>A0A7K1LB94</accession>
<reference evidence="2 3" key="1">
    <citation type="submission" date="2019-11" db="EMBL/GenBank/DDBJ databases">
        <authorList>
            <person name="Cao P."/>
        </authorList>
    </citation>
    <scope>NUCLEOTIDE SEQUENCE [LARGE SCALE GENOMIC DNA]</scope>
    <source>
        <strain evidence="2 3">NEAU-AAG5</strain>
    </source>
</reference>